<accession>A0A370WZ36</accession>
<evidence type="ECO:0000313" key="4">
    <source>
        <dbReference type="Proteomes" id="UP000255334"/>
    </source>
</evidence>
<dbReference type="PANTHER" id="PTHR37299">
    <property type="entry name" value="TRANSCRIPTIONAL REGULATOR-RELATED"/>
    <property type="match status" value="1"/>
</dbReference>
<name>A0A370WZ36_9GAMM</name>
<dbReference type="Proteomes" id="UP000255334">
    <property type="component" value="Unassembled WGS sequence"/>
</dbReference>
<dbReference type="SMART" id="SM00850">
    <property type="entry name" value="LytTR"/>
    <property type="match status" value="1"/>
</dbReference>
<dbReference type="Pfam" id="PF04397">
    <property type="entry name" value="LytTR"/>
    <property type="match status" value="1"/>
</dbReference>
<proteinExistence type="predicted"/>
<gene>
    <name evidence="3" type="ORF">DWU99_16885</name>
</gene>
<organism evidence="3 4">
    <name type="scientific">Dyella psychrodurans</name>
    <dbReference type="NCBI Taxonomy" id="1927960"/>
    <lineage>
        <taxon>Bacteria</taxon>
        <taxon>Pseudomonadati</taxon>
        <taxon>Pseudomonadota</taxon>
        <taxon>Gammaproteobacteria</taxon>
        <taxon>Lysobacterales</taxon>
        <taxon>Rhodanobacteraceae</taxon>
        <taxon>Dyella</taxon>
    </lineage>
</organism>
<feature type="domain" description="HTH LytTR-type" evidence="2">
    <location>
        <begin position="23"/>
        <end position="127"/>
    </location>
</feature>
<dbReference type="InterPro" id="IPR046947">
    <property type="entry name" value="LytR-like"/>
</dbReference>
<comment type="caution">
    <text evidence="3">The sequence shown here is derived from an EMBL/GenBank/DDBJ whole genome shotgun (WGS) entry which is preliminary data.</text>
</comment>
<evidence type="ECO:0000259" key="2">
    <source>
        <dbReference type="PROSITE" id="PS50930"/>
    </source>
</evidence>
<reference evidence="3 4" key="1">
    <citation type="submission" date="2018-07" db="EMBL/GenBank/DDBJ databases">
        <title>Dyella monticola sp. nov. and Dyella psychrodurans sp. nov. isolated from monsoon evergreen broad-leaved forest soil of Dinghu Mountain, China.</title>
        <authorList>
            <person name="Gao Z."/>
            <person name="Qiu L."/>
        </authorList>
    </citation>
    <scope>NUCLEOTIDE SEQUENCE [LARGE SCALE GENOMIC DNA]</scope>
    <source>
        <strain evidence="3 4">4MSK11</strain>
    </source>
</reference>
<dbReference type="OrthoDB" id="236568at2"/>
<dbReference type="GO" id="GO:0000156">
    <property type="term" value="F:phosphorelay response regulator activity"/>
    <property type="evidence" value="ECO:0007669"/>
    <property type="project" value="InterPro"/>
</dbReference>
<sequence>MHTLWGYTGSLILPGSAPYAARFVVRIGHRVAIVLAEKVDWIEATGDYVSLHVGDQEYLMREPLHRLVTRLDPSKFLRIHRSTIVCVDRIVEMRALPNKDCMLRLRDGTPLRVSRTYGGALRLALDGRSPAKNPT</sequence>
<evidence type="ECO:0000313" key="3">
    <source>
        <dbReference type="EMBL" id="RDS81356.1"/>
    </source>
</evidence>
<dbReference type="GO" id="GO:0003677">
    <property type="term" value="F:DNA binding"/>
    <property type="evidence" value="ECO:0007669"/>
    <property type="project" value="InterPro"/>
</dbReference>
<protein>
    <submittedName>
        <fullName evidence="3">LytTR family transcriptional regulator</fullName>
    </submittedName>
</protein>
<dbReference type="InterPro" id="IPR007492">
    <property type="entry name" value="LytTR_DNA-bd_dom"/>
</dbReference>
<dbReference type="Gene3D" id="2.40.50.1020">
    <property type="entry name" value="LytTr DNA-binding domain"/>
    <property type="match status" value="1"/>
</dbReference>
<dbReference type="EMBL" id="QRBF01000007">
    <property type="protein sequence ID" value="RDS81356.1"/>
    <property type="molecule type" value="Genomic_DNA"/>
</dbReference>
<keyword evidence="4" id="KW-1185">Reference proteome</keyword>
<keyword evidence="1" id="KW-0902">Two-component regulatory system</keyword>
<evidence type="ECO:0000256" key="1">
    <source>
        <dbReference type="ARBA" id="ARBA00023012"/>
    </source>
</evidence>
<dbReference type="AlphaFoldDB" id="A0A370WZ36"/>
<dbReference type="PANTHER" id="PTHR37299:SF1">
    <property type="entry name" value="STAGE 0 SPORULATION PROTEIN A HOMOLOG"/>
    <property type="match status" value="1"/>
</dbReference>
<dbReference type="PROSITE" id="PS50930">
    <property type="entry name" value="HTH_LYTTR"/>
    <property type="match status" value="1"/>
</dbReference>